<evidence type="ECO:0000256" key="1">
    <source>
        <dbReference type="ARBA" id="ARBA00022527"/>
    </source>
</evidence>
<reference evidence="10 11" key="1">
    <citation type="submission" date="2020-08" db="EMBL/GenBank/DDBJ databases">
        <title>Plant Genome Project.</title>
        <authorList>
            <person name="Zhang R.-G."/>
        </authorList>
    </citation>
    <scope>NUCLEOTIDE SEQUENCE [LARGE SCALE GENOMIC DNA]</scope>
    <source>
        <tissue evidence="10">Rhizome</tissue>
    </source>
</reference>
<organism evidence="10 11">
    <name type="scientific">Zingiber officinale</name>
    <name type="common">Ginger</name>
    <name type="synonym">Amomum zingiber</name>
    <dbReference type="NCBI Taxonomy" id="94328"/>
    <lineage>
        <taxon>Eukaryota</taxon>
        <taxon>Viridiplantae</taxon>
        <taxon>Streptophyta</taxon>
        <taxon>Embryophyta</taxon>
        <taxon>Tracheophyta</taxon>
        <taxon>Spermatophyta</taxon>
        <taxon>Magnoliopsida</taxon>
        <taxon>Liliopsida</taxon>
        <taxon>Zingiberales</taxon>
        <taxon>Zingiberaceae</taxon>
        <taxon>Zingiber</taxon>
    </lineage>
</organism>
<name>A0A8J5GWJ7_ZINOF</name>
<dbReference type="AlphaFoldDB" id="A0A8J5GWJ7"/>
<keyword evidence="3 6" id="KW-0547">Nucleotide-binding</keyword>
<dbReference type="SUPFAM" id="SSF56112">
    <property type="entry name" value="Protein kinase-like (PK-like)"/>
    <property type="match status" value="1"/>
</dbReference>
<dbReference type="InterPro" id="IPR017441">
    <property type="entry name" value="Protein_kinase_ATP_BS"/>
</dbReference>
<keyword evidence="4" id="KW-0418">Kinase</keyword>
<evidence type="ECO:0000256" key="8">
    <source>
        <dbReference type="SAM" id="MobiDB-lite"/>
    </source>
</evidence>
<evidence type="ECO:0000259" key="9">
    <source>
        <dbReference type="PROSITE" id="PS50011"/>
    </source>
</evidence>
<feature type="compositionally biased region" description="Basic and acidic residues" evidence="8">
    <location>
        <begin position="87"/>
        <end position="102"/>
    </location>
</feature>
<protein>
    <recommendedName>
        <fullName evidence="9">Protein kinase domain-containing protein</fullName>
    </recommendedName>
</protein>
<dbReference type="GO" id="GO:0005634">
    <property type="term" value="C:nucleus"/>
    <property type="evidence" value="ECO:0007669"/>
    <property type="project" value="TreeGrafter"/>
</dbReference>
<dbReference type="Proteomes" id="UP000734854">
    <property type="component" value="Unassembled WGS sequence"/>
</dbReference>
<dbReference type="Pfam" id="PF00069">
    <property type="entry name" value="Pkinase"/>
    <property type="match status" value="2"/>
</dbReference>
<dbReference type="InterPro" id="IPR008271">
    <property type="entry name" value="Ser/Thr_kinase_AS"/>
</dbReference>
<evidence type="ECO:0000256" key="3">
    <source>
        <dbReference type="ARBA" id="ARBA00022741"/>
    </source>
</evidence>
<dbReference type="PANTHER" id="PTHR22974">
    <property type="entry name" value="MIXED LINEAGE PROTEIN KINASE"/>
    <property type="match status" value="1"/>
</dbReference>
<dbReference type="InterPro" id="IPR000719">
    <property type="entry name" value="Prot_kinase_dom"/>
</dbReference>
<dbReference type="CDD" id="cd13990">
    <property type="entry name" value="STKc_TLK"/>
    <property type="match status" value="1"/>
</dbReference>
<evidence type="ECO:0000256" key="2">
    <source>
        <dbReference type="ARBA" id="ARBA00022679"/>
    </source>
</evidence>
<dbReference type="PANTHER" id="PTHR22974:SF23">
    <property type="entry name" value="TOUSLED-LIKE KINASE, ISOFORM G"/>
    <property type="match status" value="1"/>
</dbReference>
<proteinExistence type="predicted"/>
<dbReference type="PROSITE" id="PS50011">
    <property type="entry name" value="PROTEIN_KINASE_DOM"/>
    <property type="match status" value="1"/>
</dbReference>
<gene>
    <name evidence="10" type="ORF">ZIOFF_031139</name>
</gene>
<feature type="domain" description="Protein kinase" evidence="9">
    <location>
        <begin position="343"/>
        <end position="671"/>
    </location>
</feature>
<feature type="coiled-coil region" evidence="7">
    <location>
        <begin position="172"/>
        <end position="206"/>
    </location>
</feature>
<evidence type="ECO:0000256" key="6">
    <source>
        <dbReference type="PROSITE-ProRule" id="PRU10141"/>
    </source>
</evidence>
<keyword evidence="2" id="KW-0808">Transferase</keyword>
<keyword evidence="7" id="KW-0175">Coiled coil</keyword>
<evidence type="ECO:0000313" key="10">
    <source>
        <dbReference type="EMBL" id="KAG6512993.1"/>
    </source>
</evidence>
<feature type="compositionally biased region" description="Polar residues" evidence="8">
    <location>
        <begin position="34"/>
        <end position="46"/>
    </location>
</feature>
<feature type="coiled-coil region" evidence="7">
    <location>
        <begin position="294"/>
        <end position="328"/>
    </location>
</feature>
<dbReference type="GO" id="GO:0007059">
    <property type="term" value="P:chromosome segregation"/>
    <property type="evidence" value="ECO:0007669"/>
    <property type="project" value="TreeGrafter"/>
</dbReference>
<dbReference type="SMART" id="SM00220">
    <property type="entry name" value="S_TKc"/>
    <property type="match status" value="1"/>
</dbReference>
<keyword evidence="5 6" id="KW-0067">ATP-binding</keyword>
<feature type="compositionally biased region" description="Acidic residues" evidence="8">
    <location>
        <begin position="61"/>
        <end position="75"/>
    </location>
</feature>
<dbReference type="GO" id="GO:0035556">
    <property type="term" value="P:intracellular signal transduction"/>
    <property type="evidence" value="ECO:0007669"/>
    <property type="project" value="TreeGrafter"/>
</dbReference>
<keyword evidence="1" id="KW-0723">Serine/threonine-protein kinase</keyword>
<dbReference type="InterPro" id="IPR011009">
    <property type="entry name" value="Kinase-like_dom_sf"/>
</dbReference>
<dbReference type="GO" id="GO:0004674">
    <property type="term" value="F:protein serine/threonine kinase activity"/>
    <property type="evidence" value="ECO:0007669"/>
    <property type="project" value="UniProtKB-KW"/>
</dbReference>
<keyword evidence="11" id="KW-1185">Reference proteome</keyword>
<sequence>MSDDIVMQLSSSSSPPDPSLPTKLAKLEARMAGKSSSSLTIQSAWQSPPPPPPPPMRFAEQEELPDSSSDDDNGEEFLIQHNIQKRQRFEEGDHDLAIEQYKETTNGRVKPLESLEIRRNLDESNKKKQGRGRGRPSTGRGRGSKTSEQTRVVSTSSVISNGQLESPAKKEISLLRSKNATLEEELNKARHEASETHNLARQFEKRIKVLSDLLISFSKAERQEARVKVRQESVRLGNVAVLRTGTIISEAWEEGQALKDINAHLVDKGDGSDMETSMSDEDFVVQDEICKSRLASIKREEESCLREKERYELEKGKLIREMKRIRDEDGSRFNNFSILNQRYALLNLLGKGGFSEVYKAFDLVEYRYVACKLHGLNGQWSEEKKQSYIRHAIREYNIHKTLVHPNIVRLWDIFEIDHNTFCTVLEYCSGKDLDAVLKATPILPEKEAKIIIVQIFNGLVYLNKRPQKIIHYDLKPGNVLFDEVGVAKVTDFGLSKIVEDDVGSQGMELTSQGAGTYWYLPPECFDLSKTPLISSKVSKSEGIIIFASNSLRALAKKALPEPNIRRNGKAGNCSLLKHKDHADVEFFIETQVDVWSAGVILYQMLFGRRPFGHDQTQERILREDTIINARKVEFPSKPSVSNEAKELMRRCLTYNQAERPDVLTIAQDPYLSYSKR</sequence>
<dbReference type="PROSITE" id="PS00108">
    <property type="entry name" value="PROTEIN_KINASE_ST"/>
    <property type="match status" value="1"/>
</dbReference>
<feature type="compositionally biased region" description="Pro residues" evidence="8">
    <location>
        <begin position="47"/>
        <end position="56"/>
    </location>
</feature>
<feature type="region of interest" description="Disordered" evidence="8">
    <location>
        <begin position="1"/>
        <end position="154"/>
    </location>
</feature>
<evidence type="ECO:0000256" key="4">
    <source>
        <dbReference type="ARBA" id="ARBA00022777"/>
    </source>
</evidence>
<dbReference type="EMBL" id="JACMSC010000008">
    <property type="protein sequence ID" value="KAG6512993.1"/>
    <property type="molecule type" value="Genomic_DNA"/>
</dbReference>
<feature type="compositionally biased region" description="Polar residues" evidence="8">
    <location>
        <begin position="144"/>
        <end position="154"/>
    </location>
</feature>
<feature type="compositionally biased region" description="Basic and acidic residues" evidence="8">
    <location>
        <begin position="110"/>
        <end position="126"/>
    </location>
</feature>
<evidence type="ECO:0000313" key="11">
    <source>
        <dbReference type="Proteomes" id="UP000734854"/>
    </source>
</evidence>
<dbReference type="PROSITE" id="PS00107">
    <property type="entry name" value="PROTEIN_KINASE_ATP"/>
    <property type="match status" value="1"/>
</dbReference>
<accession>A0A8J5GWJ7</accession>
<dbReference type="Gene3D" id="1.10.510.10">
    <property type="entry name" value="Transferase(Phosphotransferase) domain 1"/>
    <property type="match status" value="2"/>
</dbReference>
<evidence type="ECO:0000256" key="5">
    <source>
        <dbReference type="ARBA" id="ARBA00022840"/>
    </source>
</evidence>
<dbReference type="GO" id="GO:0005524">
    <property type="term" value="F:ATP binding"/>
    <property type="evidence" value="ECO:0007669"/>
    <property type="project" value="UniProtKB-UniRule"/>
</dbReference>
<evidence type="ECO:0000256" key="7">
    <source>
        <dbReference type="SAM" id="Coils"/>
    </source>
</evidence>
<comment type="caution">
    <text evidence="10">The sequence shown here is derived from an EMBL/GenBank/DDBJ whole genome shotgun (WGS) entry which is preliminary data.</text>
</comment>
<feature type="binding site" evidence="6">
    <location>
        <position position="372"/>
    </location>
    <ligand>
        <name>ATP</name>
        <dbReference type="ChEBI" id="CHEBI:30616"/>
    </ligand>
</feature>